<feature type="signal peptide" evidence="1">
    <location>
        <begin position="1"/>
        <end position="22"/>
    </location>
</feature>
<gene>
    <name evidence="2" type="ORF">EV146_105438</name>
</gene>
<feature type="chain" id="PRO_5020631085" evidence="1">
    <location>
        <begin position="23"/>
        <end position="131"/>
    </location>
</feature>
<evidence type="ECO:0000256" key="1">
    <source>
        <dbReference type="SAM" id="SignalP"/>
    </source>
</evidence>
<dbReference type="InterPro" id="IPR036249">
    <property type="entry name" value="Thioredoxin-like_sf"/>
</dbReference>
<keyword evidence="1" id="KW-0732">Signal</keyword>
<dbReference type="SUPFAM" id="SSF52833">
    <property type="entry name" value="Thioredoxin-like"/>
    <property type="match status" value="1"/>
</dbReference>
<dbReference type="AlphaFoldDB" id="A0A4R2BGY4"/>
<dbReference type="RefSeq" id="WP_251032172.1">
    <property type="nucleotide sequence ID" value="NZ_JABUHM010000003.1"/>
</dbReference>
<organism evidence="2 3">
    <name type="scientific">Mesobacillus foraminis</name>
    <dbReference type="NCBI Taxonomy" id="279826"/>
    <lineage>
        <taxon>Bacteria</taxon>
        <taxon>Bacillati</taxon>
        <taxon>Bacillota</taxon>
        <taxon>Bacilli</taxon>
        <taxon>Bacillales</taxon>
        <taxon>Bacillaceae</taxon>
        <taxon>Mesobacillus</taxon>
    </lineage>
</organism>
<keyword evidence="3" id="KW-1185">Reference proteome</keyword>
<dbReference type="Gene3D" id="3.40.30.10">
    <property type="entry name" value="Glutaredoxin"/>
    <property type="match status" value="1"/>
</dbReference>
<sequence length="131" mass="15174">MKGLSFILAASFLLLTSSCNMAYDYEDLQLDHNVKQVVFFSDETDYYHEAPYYDAIIELKKDFPEEIDNMMVLSADKANKYYEMFQVEKCPAILVFYRDEVVVKVNGSVSKEQIIQPMAEVLAHDLNTQIH</sequence>
<evidence type="ECO:0000313" key="2">
    <source>
        <dbReference type="EMBL" id="TCN25775.1"/>
    </source>
</evidence>
<name>A0A4R2BGY4_9BACI</name>
<dbReference type="EMBL" id="SLVV01000005">
    <property type="protein sequence ID" value="TCN25775.1"/>
    <property type="molecule type" value="Genomic_DNA"/>
</dbReference>
<reference evidence="2 3" key="1">
    <citation type="journal article" date="2015" name="Stand. Genomic Sci.">
        <title>Genomic Encyclopedia of Bacterial and Archaeal Type Strains, Phase III: the genomes of soil and plant-associated and newly described type strains.</title>
        <authorList>
            <person name="Whitman W.B."/>
            <person name="Woyke T."/>
            <person name="Klenk H.P."/>
            <person name="Zhou Y."/>
            <person name="Lilburn T.G."/>
            <person name="Beck B.J."/>
            <person name="De Vos P."/>
            <person name="Vandamme P."/>
            <person name="Eisen J.A."/>
            <person name="Garrity G."/>
            <person name="Hugenholtz P."/>
            <person name="Kyrpides N.C."/>
        </authorList>
    </citation>
    <scope>NUCLEOTIDE SEQUENCE [LARGE SCALE GENOMIC DNA]</scope>
    <source>
        <strain evidence="2 3">CV53</strain>
    </source>
</reference>
<comment type="caution">
    <text evidence="2">The sequence shown here is derived from an EMBL/GenBank/DDBJ whole genome shotgun (WGS) entry which is preliminary data.</text>
</comment>
<dbReference type="PROSITE" id="PS51257">
    <property type="entry name" value="PROKAR_LIPOPROTEIN"/>
    <property type="match status" value="1"/>
</dbReference>
<proteinExistence type="predicted"/>
<accession>A0A4R2BGY4</accession>
<protein>
    <submittedName>
        <fullName evidence="2">Hydrogenase expression protein HyaE</fullName>
    </submittedName>
</protein>
<evidence type="ECO:0000313" key="3">
    <source>
        <dbReference type="Proteomes" id="UP000295689"/>
    </source>
</evidence>
<dbReference type="Proteomes" id="UP000295689">
    <property type="component" value="Unassembled WGS sequence"/>
</dbReference>